<reference evidence="1 2" key="1">
    <citation type="submission" date="2016-10" db="EMBL/GenBank/DDBJ databases">
        <authorList>
            <person name="de Groot N.N."/>
        </authorList>
    </citation>
    <scope>NUCLEOTIDE SEQUENCE [LARGE SCALE GENOMIC DNA]</scope>
    <source>
        <strain evidence="1 2">R5</strain>
    </source>
</reference>
<evidence type="ECO:0000313" key="1">
    <source>
        <dbReference type="EMBL" id="SDE12004.1"/>
    </source>
</evidence>
<dbReference type="EMBL" id="FMZW01000020">
    <property type="protein sequence ID" value="SDE12004.1"/>
    <property type="molecule type" value="Genomic_DNA"/>
</dbReference>
<evidence type="ECO:0000313" key="2">
    <source>
        <dbReference type="Proteomes" id="UP000199245"/>
    </source>
</evidence>
<sequence>MEKCNPASAVYLRDHTLPYWRNNVDAESIFEGFSHRPERAKAWLRHRKVSETCIGFECAVMMNGHFEGGVLSDHTYHWTFTPGRKGDHAIVVPVYEQGRLVDMLAISRHDHRVWGCVTGAGQYVGNFTDASRTDRTQPAVVHVHDTPYSWFMSGCEGILPLAKAFFPLMQLASSIVAQGYEHAWQIANEAFIYPAERLGLDCEAAELAAFDRISFGVSAC</sequence>
<name>A0A1G7AAT6_9BRAD</name>
<protein>
    <submittedName>
        <fullName evidence="1">Uncharacterized protein</fullName>
    </submittedName>
</protein>
<proteinExistence type="predicted"/>
<dbReference type="AlphaFoldDB" id="A0A1G7AAT6"/>
<accession>A0A1G7AAT6</accession>
<organism evidence="1 2">
    <name type="scientific">Bradyrhizobium brasilense</name>
    <dbReference type="NCBI Taxonomy" id="1419277"/>
    <lineage>
        <taxon>Bacteria</taxon>
        <taxon>Pseudomonadati</taxon>
        <taxon>Pseudomonadota</taxon>
        <taxon>Alphaproteobacteria</taxon>
        <taxon>Hyphomicrobiales</taxon>
        <taxon>Nitrobacteraceae</taxon>
        <taxon>Bradyrhizobium</taxon>
    </lineage>
</organism>
<gene>
    <name evidence="1" type="ORF">SAMN05216337_102054</name>
</gene>
<dbReference type="Proteomes" id="UP000199245">
    <property type="component" value="Unassembled WGS sequence"/>
</dbReference>